<evidence type="ECO:0000313" key="1">
    <source>
        <dbReference type="EMBL" id="THH39030.1"/>
    </source>
</evidence>
<comment type="caution">
    <text evidence="1">The sequence shown here is derived from an EMBL/GenBank/DDBJ whole genome shotgun (WGS) entry which is preliminary data.</text>
</comment>
<dbReference type="EMBL" id="SRKY01000001">
    <property type="protein sequence ID" value="THH39030.1"/>
    <property type="molecule type" value="Genomic_DNA"/>
</dbReference>
<reference evidence="1 2" key="1">
    <citation type="submission" date="2019-04" db="EMBL/GenBank/DDBJ databases">
        <title>Shimia ponticola sp. nov., isolated from seawater.</title>
        <authorList>
            <person name="Kim Y.-O."/>
            <person name="Yoon J.-H."/>
        </authorList>
    </citation>
    <scope>NUCLEOTIDE SEQUENCE [LARGE SCALE GENOMIC DNA]</scope>
    <source>
        <strain evidence="1 2">MYP11</strain>
    </source>
</reference>
<organism evidence="1 2">
    <name type="scientific">Aliishimia ponticola</name>
    <dbReference type="NCBI Taxonomy" id="2499833"/>
    <lineage>
        <taxon>Bacteria</taxon>
        <taxon>Pseudomonadati</taxon>
        <taxon>Pseudomonadota</taxon>
        <taxon>Alphaproteobacteria</taxon>
        <taxon>Rhodobacterales</taxon>
        <taxon>Paracoccaceae</taxon>
        <taxon>Aliishimia</taxon>
    </lineage>
</organism>
<evidence type="ECO:0000313" key="2">
    <source>
        <dbReference type="Proteomes" id="UP000306602"/>
    </source>
</evidence>
<name>A0A4S4NS20_9RHOB</name>
<keyword evidence="2" id="KW-1185">Reference proteome</keyword>
<dbReference type="AlphaFoldDB" id="A0A4S4NS20"/>
<sequence length="412" mass="45320">MNIVDRISKLMSARPAQRSVAVRADLTGGEGQLSIPTPNVSAEESIRDMWQTQGCNLARQEDWDALSALIRRADTARSLTPGGMAVTDLLTLGARADVSSIAEYALADGQPAPDLSLLAGIEALETVLSEYPGDYPIALVVARTHMDMAWTWRNNARNRGGPAPLGLEAFWAHMDRAQTILAEVDADPDDTPSLLAAQCALKGPRDVDTAELAADYLRLIDMAPLDFRHMRSLGPRLLPRWNGSYDLLELTARKIAAQTQHIWGAGGYTWVMMDALLSDEEVLAGLDVEHFTTGLHNILSLRPDQYTVNLLTAYCALSLPGACENEAAEYNRARIQRCCDWMIRDYLTELHPLLWAHASHRFATQLPARTETRLAVLGQREAQKVLEALFLPELARGQDVTFTENGPVVQTG</sequence>
<accession>A0A4S4NS20</accession>
<dbReference type="Proteomes" id="UP000306602">
    <property type="component" value="Unassembled WGS sequence"/>
</dbReference>
<gene>
    <name evidence="1" type="ORF">E4Z66_05590</name>
</gene>
<protein>
    <submittedName>
        <fullName evidence="1">Uncharacterized protein</fullName>
    </submittedName>
</protein>
<dbReference type="OrthoDB" id="7734559at2"/>
<dbReference type="RefSeq" id="WP_136461949.1">
    <property type="nucleotide sequence ID" value="NZ_SRKY01000001.1"/>
</dbReference>
<proteinExistence type="predicted"/>